<evidence type="ECO:0000256" key="6">
    <source>
        <dbReference type="ARBA" id="ARBA00022825"/>
    </source>
</evidence>
<organism evidence="10 11">
    <name type="scientific">Quillaja saponaria</name>
    <name type="common">Soap bark tree</name>
    <dbReference type="NCBI Taxonomy" id="32244"/>
    <lineage>
        <taxon>Eukaryota</taxon>
        <taxon>Viridiplantae</taxon>
        <taxon>Streptophyta</taxon>
        <taxon>Embryophyta</taxon>
        <taxon>Tracheophyta</taxon>
        <taxon>Spermatophyta</taxon>
        <taxon>Magnoliopsida</taxon>
        <taxon>eudicotyledons</taxon>
        <taxon>Gunneridae</taxon>
        <taxon>Pentapetalae</taxon>
        <taxon>rosids</taxon>
        <taxon>fabids</taxon>
        <taxon>Fabales</taxon>
        <taxon>Quillajaceae</taxon>
        <taxon>Quillaja</taxon>
    </lineage>
</organism>
<evidence type="ECO:0000259" key="9">
    <source>
        <dbReference type="Pfam" id="PF00082"/>
    </source>
</evidence>
<dbReference type="InterPro" id="IPR036852">
    <property type="entry name" value="Peptidase_S8/S53_dom_sf"/>
</dbReference>
<dbReference type="Gene3D" id="3.50.30.30">
    <property type="match status" value="1"/>
</dbReference>
<comment type="caution">
    <text evidence="10">The sequence shown here is derived from an EMBL/GenBank/DDBJ whole genome shotgun (WGS) entry which is preliminary data.</text>
</comment>
<dbReference type="KEGG" id="qsa:O6P43_014420"/>
<proteinExistence type="inferred from homology"/>
<feature type="domain" description="Peptidase S8/S53" evidence="9">
    <location>
        <begin position="40"/>
        <end position="368"/>
    </location>
</feature>
<comment type="subcellular location">
    <subcellularLocation>
        <location evidence="1">Secreted</location>
    </subcellularLocation>
</comment>
<gene>
    <name evidence="10" type="ORF">O6P43_014420</name>
</gene>
<keyword evidence="3 8" id="KW-0645">Protease</keyword>
<dbReference type="GO" id="GO:0005576">
    <property type="term" value="C:extracellular region"/>
    <property type="evidence" value="ECO:0007669"/>
    <property type="project" value="UniProtKB-SubCell"/>
</dbReference>
<dbReference type="InterPro" id="IPR000209">
    <property type="entry name" value="Peptidase_S8/S53_dom"/>
</dbReference>
<feature type="active site" description="Charge relay system" evidence="7 8">
    <location>
        <position position="316"/>
    </location>
</feature>
<protein>
    <submittedName>
        <fullName evidence="10">Subtilisin-like protease</fullName>
    </submittedName>
</protein>
<dbReference type="PRINTS" id="PR00723">
    <property type="entry name" value="SUBTILISIN"/>
</dbReference>
<comment type="similarity">
    <text evidence="2 8">Belongs to the peptidase S8 family.</text>
</comment>
<sequence length="372" mass="39920">MEGVIFVLLNHALELHTTRSWDFIGFSESYVRHSYYNAGNVIIGMFDSGIRPESDSFSDEGLEPPPKKWKGKCQTTKNFTCNNKIIGARYYSSLKTDIKCPRDTTGHGTQTASIATGREVLGASYYGLAKGVARGGAPSARIAVYKVCWSFVCYAADILAAFEDAIADGVDIISISFGGSMHGNYFLNPTALGSLHALKEGIVTIGAAGNYGPERGILSNSAPWMVTVAASSIDRKYVSPDPKATILFTEVVEDIQAPYDAGFSSRGPNLVSPNILKPDLTAPGVNILAAWPSTVPVSEKVHSKKRVKYNKLSGTSASCPHVTGVAAYVKATDPNWSPAAIKSALMTTAYVMDPEKHKNEKEFAYGSGLITL</sequence>
<keyword evidence="4" id="KW-0732">Signal</keyword>
<evidence type="ECO:0000313" key="11">
    <source>
        <dbReference type="Proteomes" id="UP001163823"/>
    </source>
</evidence>
<dbReference type="Pfam" id="PF00082">
    <property type="entry name" value="Peptidase_S8"/>
    <property type="match status" value="1"/>
</dbReference>
<evidence type="ECO:0000256" key="5">
    <source>
        <dbReference type="ARBA" id="ARBA00022801"/>
    </source>
</evidence>
<dbReference type="CDD" id="cd04852">
    <property type="entry name" value="Peptidases_S8_3"/>
    <property type="match status" value="1"/>
</dbReference>
<dbReference type="PANTHER" id="PTHR10795">
    <property type="entry name" value="PROPROTEIN CONVERTASE SUBTILISIN/KEXIN"/>
    <property type="match status" value="1"/>
</dbReference>
<dbReference type="InterPro" id="IPR034197">
    <property type="entry name" value="Peptidases_S8_3"/>
</dbReference>
<dbReference type="InterPro" id="IPR015500">
    <property type="entry name" value="Peptidase_S8_subtilisin-rel"/>
</dbReference>
<evidence type="ECO:0000256" key="1">
    <source>
        <dbReference type="ARBA" id="ARBA00004613"/>
    </source>
</evidence>
<accession>A0AAD7LWD2</accession>
<dbReference type="GO" id="GO:0006508">
    <property type="term" value="P:proteolysis"/>
    <property type="evidence" value="ECO:0007669"/>
    <property type="project" value="UniProtKB-KW"/>
</dbReference>
<evidence type="ECO:0000256" key="4">
    <source>
        <dbReference type="ARBA" id="ARBA00022729"/>
    </source>
</evidence>
<name>A0AAD7LWD2_QUISA</name>
<dbReference type="PROSITE" id="PS00138">
    <property type="entry name" value="SUBTILASE_SER"/>
    <property type="match status" value="1"/>
</dbReference>
<evidence type="ECO:0000256" key="3">
    <source>
        <dbReference type="ARBA" id="ARBA00022670"/>
    </source>
</evidence>
<feature type="active site" description="Charge relay system" evidence="7 8">
    <location>
        <position position="47"/>
    </location>
</feature>
<evidence type="ECO:0000256" key="8">
    <source>
        <dbReference type="PROSITE-ProRule" id="PRU01240"/>
    </source>
</evidence>
<dbReference type="Gene3D" id="3.40.50.200">
    <property type="entry name" value="Peptidase S8/S53 domain"/>
    <property type="match status" value="2"/>
</dbReference>
<feature type="active site" description="Charge relay system" evidence="7 8">
    <location>
        <position position="107"/>
    </location>
</feature>
<evidence type="ECO:0000256" key="7">
    <source>
        <dbReference type="PIRSR" id="PIRSR615500-1"/>
    </source>
</evidence>
<keyword evidence="6 8" id="KW-0720">Serine protease</keyword>
<evidence type="ECO:0000313" key="10">
    <source>
        <dbReference type="EMBL" id="KAJ7964636.1"/>
    </source>
</evidence>
<dbReference type="AlphaFoldDB" id="A0AAD7LWD2"/>
<evidence type="ECO:0000256" key="2">
    <source>
        <dbReference type="ARBA" id="ARBA00011073"/>
    </source>
</evidence>
<dbReference type="GO" id="GO:0004252">
    <property type="term" value="F:serine-type endopeptidase activity"/>
    <property type="evidence" value="ECO:0007669"/>
    <property type="project" value="UniProtKB-UniRule"/>
</dbReference>
<dbReference type="PROSITE" id="PS51892">
    <property type="entry name" value="SUBTILASE"/>
    <property type="match status" value="1"/>
</dbReference>
<dbReference type="SUPFAM" id="SSF52743">
    <property type="entry name" value="Subtilisin-like"/>
    <property type="match status" value="1"/>
</dbReference>
<keyword evidence="11" id="KW-1185">Reference proteome</keyword>
<dbReference type="Proteomes" id="UP001163823">
    <property type="component" value="Chromosome 6"/>
</dbReference>
<reference evidence="10" key="1">
    <citation type="journal article" date="2023" name="Science">
        <title>Elucidation of the pathway for biosynthesis of saponin adjuvants from the soapbark tree.</title>
        <authorList>
            <person name="Reed J."/>
            <person name="Orme A."/>
            <person name="El-Demerdash A."/>
            <person name="Owen C."/>
            <person name="Martin L.B.B."/>
            <person name="Misra R.C."/>
            <person name="Kikuchi S."/>
            <person name="Rejzek M."/>
            <person name="Martin A.C."/>
            <person name="Harkess A."/>
            <person name="Leebens-Mack J."/>
            <person name="Louveau T."/>
            <person name="Stephenson M.J."/>
            <person name="Osbourn A."/>
        </authorList>
    </citation>
    <scope>NUCLEOTIDE SEQUENCE</scope>
    <source>
        <strain evidence="10">S10</strain>
    </source>
</reference>
<dbReference type="InterPro" id="IPR045051">
    <property type="entry name" value="SBT"/>
</dbReference>
<keyword evidence="5 8" id="KW-0378">Hydrolase</keyword>
<dbReference type="InterPro" id="IPR023828">
    <property type="entry name" value="Peptidase_S8_Ser-AS"/>
</dbReference>
<dbReference type="EMBL" id="JARAOO010000006">
    <property type="protein sequence ID" value="KAJ7964636.1"/>
    <property type="molecule type" value="Genomic_DNA"/>
</dbReference>